<feature type="transmembrane region" description="Helical" evidence="2">
    <location>
        <begin position="132"/>
        <end position="153"/>
    </location>
</feature>
<gene>
    <name evidence="4" type="ORF">C8D99_101173</name>
</gene>
<dbReference type="InterPro" id="IPR002869">
    <property type="entry name" value="Pyrv_flavodox_OxRed_cen"/>
</dbReference>
<evidence type="ECO:0000256" key="2">
    <source>
        <dbReference type="SAM" id="Phobius"/>
    </source>
</evidence>
<keyword evidence="2" id="KW-1133">Transmembrane helix</keyword>
<keyword evidence="1" id="KW-0560">Oxidoreductase</keyword>
<sequence>MQYVIVGIGGQGILFASKVLGKIALERGESVIGSEVHGMAQRGGSVISHFKVGNYRSPLVMAGEADILLAFDQNEAVRNLHFLKKKGSLVVNVHDRIALENASLAGMIRDREISVHSLEGYALLKEHMGGNFLFLNVLLMGAMCGAGVSGLSFGEVSRAVKELSPPKFEDANMKVLALGAEAIRGGR</sequence>
<dbReference type="PANTHER" id="PTHR43854:SF1">
    <property type="entry name" value="INDOLEPYRUVATE OXIDOREDUCTASE SUBUNIT IORB"/>
    <property type="match status" value="1"/>
</dbReference>
<dbReference type="PANTHER" id="PTHR43854">
    <property type="entry name" value="INDOLEPYRUVATE OXIDOREDUCTASE SUBUNIT IORB"/>
    <property type="match status" value="1"/>
</dbReference>
<name>A0A4R8MLR4_9BACT</name>
<keyword evidence="2" id="KW-0812">Transmembrane</keyword>
<dbReference type="InterPro" id="IPR052198">
    <property type="entry name" value="IorB_Oxidoreductase"/>
</dbReference>
<dbReference type="RefSeq" id="WP_133955379.1">
    <property type="nucleotide sequence ID" value="NZ_SORI01000001.1"/>
</dbReference>
<evidence type="ECO:0000256" key="1">
    <source>
        <dbReference type="ARBA" id="ARBA00023002"/>
    </source>
</evidence>
<keyword evidence="2" id="KW-0472">Membrane</keyword>
<protein>
    <submittedName>
        <fullName evidence="4">Indolepyruvate ferredoxin oxidoreductase beta subunit</fullName>
    </submittedName>
</protein>
<dbReference type="InterPro" id="IPR019752">
    <property type="entry name" value="Pyrv/ketoisovalerate_OxRed_cat"/>
</dbReference>
<proteinExistence type="predicted"/>
<comment type="caution">
    <text evidence="4">The sequence shown here is derived from an EMBL/GenBank/DDBJ whole genome shotgun (WGS) entry which is preliminary data.</text>
</comment>
<keyword evidence="5" id="KW-1185">Reference proteome</keyword>
<organism evidence="4 5">
    <name type="scientific">Aminivibrio pyruvatiphilus</name>
    <dbReference type="NCBI Taxonomy" id="1005740"/>
    <lineage>
        <taxon>Bacteria</taxon>
        <taxon>Thermotogati</taxon>
        <taxon>Synergistota</taxon>
        <taxon>Synergistia</taxon>
        <taxon>Synergistales</taxon>
        <taxon>Aminobacteriaceae</taxon>
        <taxon>Aminivibrio</taxon>
    </lineage>
</organism>
<dbReference type="AlphaFoldDB" id="A0A4R8MLR4"/>
<dbReference type="EMBL" id="SORI01000001">
    <property type="protein sequence ID" value="TDY65026.1"/>
    <property type="molecule type" value="Genomic_DNA"/>
</dbReference>
<dbReference type="Proteomes" id="UP000295066">
    <property type="component" value="Unassembled WGS sequence"/>
</dbReference>
<keyword evidence="4" id="KW-0670">Pyruvate</keyword>
<dbReference type="SUPFAM" id="SSF53323">
    <property type="entry name" value="Pyruvate-ferredoxin oxidoreductase, PFOR, domain III"/>
    <property type="match status" value="1"/>
</dbReference>
<dbReference type="OrthoDB" id="9789125at2"/>
<reference evidence="4 5" key="1">
    <citation type="submission" date="2019-03" db="EMBL/GenBank/DDBJ databases">
        <title>Genomic Encyclopedia of Type Strains, Phase IV (KMG-IV): sequencing the most valuable type-strain genomes for metagenomic binning, comparative biology and taxonomic classification.</title>
        <authorList>
            <person name="Goeker M."/>
        </authorList>
    </citation>
    <scope>NUCLEOTIDE SEQUENCE [LARGE SCALE GENOMIC DNA]</scope>
    <source>
        <strain evidence="4 5">DSM 25964</strain>
    </source>
</reference>
<evidence type="ECO:0000313" key="4">
    <source>
        <dbReference type="EMBL" id="TDY65026.1"/>
    </source>
</evidence>
<evidence type="ECO:0000313" key="5">
    <source>
        <dbReference type="Proteomes" id="UP000295066"/>
    </source>
</evidence>
<dbReference type="GO" id="GO:0016903">
    <property type="term" value="F:oxidoreductase activity, acting on the aldehyde or oxo group of donors"/>
    <property type="evidence" value="ECO:0007669"/>
    <property type="project" value="InterPro"/>
</dbReference>
<accession>A0A4R8MLR4</accession>
<dbReference type="Gene3D" id="3.40.920.10">
    <property type="entry name" value="Pyruvate-ferredoxin oxidoreductase, PFOR, domain III"/>
    <property type="match status" value="1"/>
</dbReference>
<feature type="domain" description="Pyruvate/ketoisovalerate oxidoreductase catalytic" evidence="3">
    <location>
        <begin position="9"/>
        <end position="181"/>
    </location>
</feature>
<dbReference type="Pfam" id="PF01558">
    <property type="entry name" value="POR"/>
    <property type="match status" value="1"/>
</dbReference>
<evidence type="ECO:0000259" key="3">
    <source>
        <dbReference type="Pfam" id="PF01558"/>
    </source>
</evidence>